<feature type="compositionally biased region" description="Basic and acidic residues" evidence="1">
    <location>
        <begin position="521"/>
        <end position="534"/>
    </location>
</feature>
<dbReference type="InterPro" id="IPR022265">
    <property type="entry name" value="CHP03790"/>
</dbReference>
<reference evidence="2 3" key="1">
    <citation type="submission" date="2020-12" db="EMBL/GenBank/DDBJ databases">
        <title>Sulforoseuscoccus oceanibium gen. nov., sp. nov., a representative of the phylum Verrucomicrobia with special cytoplasmic membrane, and proposal of Sulforoseuscoccusaceae fam. nov.</title>
        <authorList>
            <person name="Xi F."/>
        </authorList>
    </citation>
    <scope>NUCLEOTIDE SEQUENCE [LARGE SCALE GENOMIC DNA]</scope>
    <source>
        <strain evidence="2 3">T37</strain>
    </source>
</reference>
<dbReference type="RefSeq" id="WP_164365324.1">
    <property type="nucleotide sequence ID" value="NZ_CP066776.1"/>
</dbReference>
<dbReference type="KEGG" id="soa:G3M56_013880"/>
<protein>
    <submittedName>
        <fullName evidence="2">TIGR03790 family protein</fullName>
    </submittedName>
</protein>
<name>A0A6B3LG43_9BACT</name>
<evidence type="ECO:0000256" key="1">
    <source>
        <dbReference type="SAM" id="MobiDB-lite"/>
    </source>
</evidence>
<evidence type="ECO:0000313" key="2">
    <source>
        <dbReference type="EMBL" id="QQL44936.1"/>
    </source>
</evidence>
<proteinExistence type="predicted"/>
<accession>A0A6B3LG43</accession>
<gene>
    <name evidence="2" type="ORF">G3M56_013880</name>
</gene>
<keyword evidence="3" id="KW-1185">Reference proteome</keyword>
<dbReference type="Proteomes" id="UP000475117">
    <property type="component" value="Chromosome"/>
</dbReference>
<feature type="region of interest" description="Disordered" evidence="1">
    <location>
        <begin position="506"/>
        <end position="534"/>
    </location>
</feature>
<sequence>MPRIVSHFLALLVLGALLLQPALARRTAPPEIDRSQVLVVFNQNEQASRELAEHYATARNIPRENLLGLRCSEKETITRSEFITSIERPIRDHLSKNKLWQLARTRQGTQEAVASKIKVIVMIKGVPLRVSRDALEIEGKKGTFKANEAAIDSELAALGLIDHPTTGFVRNPYFKKDQSITEANIPWLFLVGRIDGPSYKIARRMIDDAIQVEKSGLWGMGVVDLAGKFPLGEAWLKNIYKANWKAGIPTLIDRHKPTIPSHYPLRDTAVYFGWYSGHRDGPLMNPDWKFKQGAVAVHLHSFSAATVRTTDKHWVGPILNAGAAATVGNVYEPYLQLTHYFELLHQRLLDGYTLVEAGYMSLPAVSWMNVTMGDPLYRPFARRHELKISPSDLPQDKDYIAIAVAFSSWGRTPMTLHRKLEQAFRRTRNGIYYETIALHHYQQNGFSECIEFLQRAQQIYSSPADKLRCGLLEADALLAKKQKADALDLLRDLKKRYRREPSVKAAEVMLSRLTPKPKPKPATDAKEKKSSQAG</sequence>
<dbReference type="AlphaFoldDB" id="A0A6B3LG43"/>
<organism evidence="2 3">
    <name type="scientific">Sulfuriroseicoccus oceanibius</name>
    <dbReference type="NCBI Taxonomy" id="2707525"/>
    <lineage>
        <taxon>Bacteria</taxon>
        <taxon>Pseudomonadati</taxon>
        <taxon>Verrucomicrobiota</taxon>
        <taxon>Verrucomicrobiia</taxon>
        <taxon>Verrucomicrobiales</taxon>
        <taxon>Verrucomicrobiaceae</taxon>
        <taxon>Sulfuriroseicoccus</taxon>
    </lineage>
</organism>
<evidence type="ECO:0000313" key="3">
    <source>
        <dbReference type="Proteomes" id="UP000475117"/>
    </source>
</evidence>
<dbReference type="EMBL" id="CP066776">
    <property type="protein sequence ID" value="QQL44936.1"/>
    <property type="molecule type" value="Genomic_DNA"/>
</dbReference>
<dbReference type="NCBIfam" id="TIGR03790">
    <property type="entry name" value="TIGR03790 family protein"/>
    <property type="match status" value="1"/>
</dbReference>